<dbReference type="GeneID" id="20170906"/>
<evidence type="ECO:0000259" key="2">
    <source>
        <dbReference type="Pfam" id="PF13843"/>
    </source>
</evidence>
<reference evidence="3 4" key="2">
    <citation type="submission" date="2013-11" db="EMBL/GenBank/DDBJ databases">
        <title>The Genome Sequence of Phytophthora parasitica INRA-310.</title>
        <authorList>
            <consortium name="The Broad Institute Genomics Platform"/>
            <person name="Russ C."/>
            <person name="Tyler B."/>
            <person name="Panabieres F."/>
            <person name="Shan W."/>
            <person name="Tripathy S."/>
            <person name="Grunwald N."/>
            <person name="Machado M."/>
            <person name="Johnson C.S."/>
            <person name="Arredondo F."/>
            <person name="Hong C."/>
            <person name="Coffey M."/>
            <person name="Young S.K."/>
            <person name="Zeng Q."/>
            <person name="Gargeya S."/>
            <person name="Fitzgerald M."/>
            <person name="Abouelleil A."/>
            <person name="Alvarado L."/>
            <person name="Chapman S.B."/>
            <person name="Gainer-Dewar J."/>
            <person name="Goldberg J."/>
            <person name="Griggs A."/>
            <person name="Gujja S."/>
            <person name="Hansen M."/>
            <person name="Howarth C."/>
            <person name="Imamovic A."/>
            <person name="Ireland A."/>
            <person name="Larimer J."/>
            <person name="McCowan C."/>
            <person name="Murphy C."/>
            <person name="Pearson M."/>
            <person name="Poon T.W."/>
            <person name="Priest M."/>
            <person name="Roberts A."/>
            <person name="Saif S."/>
            <person name="Shea T."/>
            <person name="Sykes S."/>
            <person name="Wortman J."/>
            <person name="Nusbaum C."/>
            <person name="Birren B."/>
        </authorList>
    </citation>
    <scope>NUCLEOTIDE SEQUENCE [LARGE SCALE GENOMIC DNA]</scope>
    <source>
        <strain evidence="3 4">INRA-310</strain>
    </source>
</reference>
<feature type="region of interest" description="Disordered" evidence="1">
    <location>
        <begin position="69"/>
        <end position="115"/>
    </location>
</feature>
<sequence length="924" mass="103541">MAFASRWRELKKDGWRSRRPTGLSNHFTYLKPGKTKKDVRRTDYFVGEEELMRYLDTLDLAELAREKQRNEGHVAASLASESSDKAHAGSAGSAGTEQPAGEAAHENSADAGEDNVGASLRNESLLAQGNRLTTPSPENNAVIVEGSPLGMSYSSADESVESNESESLPGSSRNPRNLESAFQDADVTSNHEEVASSNAELTDKADLVGDGYVRLESDSENDEGVSWDADDLLADNSHPLDDEEIPPPPEMLFDRSLLDAVGGVGTVERGPLPIELLGEMAERGWSAPTTQTPYDYLMEPYEPRPTNAMLDDYPRLYQGEFGPTSRALLAAATPSGAFLYFAQPALWDDIASASEDYYHESLDDRVEGQFAKQVARETKHPGFKRKTREQIREELEQAAAITGRELCVFIGLLIARSVCPNKEKLENHWKTVDEGAIPRGCFGQFMVRDRFMHISRNLHFSSNSDERARTDKAWKLRPVIDALQARFQSGYIPPAVMAFDEAMLPSRSSFNKMRVYMKDKPHKWGTKLFMLCCSTTAYCIRFEVYLGKQAQESQSTDYKSGPAAVTRNLEHVFGPTGPGTGAMRLVVTDRYYTSVPLAMQMLTKGYYTIGTIRTDRRGLPVSLVGKKAKKGEKKVKAPRSRPANIDRGTYTVTESNAVPGLRALRWWLDRVVRRDKLSGQQAEVACPRILKDYQTFMGGVDVHDQLRLQRYSLQLAIKYKKYYKSLFLGLVDLAIINAYIVYNQRRSKDGLRKVSHVKFLKQLHLELCQLRDRDWESLRTNEALQSTPARAQSRQAATRHMPVPNNEWRPGNNHEGRKRRTRACKVCSLMKGVDEEGVAGGGSSIFCSDCKLKLKTRKKKRETSDEERAKEAKARRVFLCDKAWKNGTSLPSTVAERKIRARIPADLDHADYSSDDGSSRRSDN</sequence>
<accession>W2RHF0</accession>
<feature type="compositionally biased region" description="Basic and acidic residues" evidence="1">
    <location>
        <begin position="1"/>
        <end position="16"/>
    </location>
</feature>
<dbReference type="InterPro" id="IPR029526">
    <property type="entry name" value="PGBD"/>
</dbReference>
<feature type="region of interest" description="Disordered" evidence="1">
    <location>
        <begin position="1"/>
        <end position="38"/>
    </location>
</feature>
<dbReference type="Pfam" id="PF13843">
    <property type="entry name" value="DDE_Tnp_1_7"/>
    <property type="match status" value="1"/>
</dbReference>
<dbReference type="Proteomes" id="UP000018817">
    <property type="component" value="Unassembled WGS sequence"/>
</dbReference>
<gene>
    <name evidence="3" type="ORF">PPTG_00548</name>
</gene>
<dbReference type="VEuPathDB" id="FungiDB:PPTG_00548"/>
<name>W2RHF0_PHYN3</name>
<dbReference type="RefSeq" id="XP_008890197.1">
    <property type="nucleotide sequence ID" value="XM_008891949.1"/>
</dbReference>
<organism evidence="3 4">
    <name type="scientific">Phytophthora nicotianae (strain INRA-310)</name>
    <name type="common">Phytophthora parasitica</name>
    <dbReference type="NCBI Taxonomy" id="761204"/>
    <lineage>
        <taxon>Eukaryota</taxon>
        <taxon>Sar</taxon>
        <taxon>Stramenopiles</taxon>
        <taxon>Oomycota</taxon>
        <taxon>Peronosporomycetes</taxon>
        <taxon>Peronosporales</taxon>
        <taxon>Peronosporaceae</taxon>
        <taxon>Phytophthora</taxon>
    </lineage>
</organism>
<feature type="domain" description="PiggyBac transposable element-derived protein" evidence="2">
    <location>
        <begin position="333"/>
        <end position="739"/>
    </location>
</feature>
<feature type="region of interest" description="Disordered" evidence="1">
    <location>
        <begin position="149"/>
        <end position="177"/>
    </location>
</feature>
<dbReference type="PANTHER" id="PTHR46599">
    <property type="entry name" value="PIGGYBAC TRANSPOSABLE ELEMENT-DERIVED PROTEIN 4"/>
    <property type="match status" value="1"/>
</dbReference>
<dbReference type="PANTHER" id="PTHR46599:SF3">
    <property type="entry name" value="PIGGYBAC TRANSPOSABLE ELEMENT-DERIVED PROTEIN 4"/>
    <property type="match status" value="1"/>
</dbReference>
<dbReference type="OMA" id="ENELMHY"/>
<proteinExistence type="predicted"/>
<feature type="compositionally biased region" description="Polar residues" evidence="1">
    <location>
        <begin position="783"/>
        <end position="796"/>
    </location>
</feature>
<evidence type="ECO:0000256" key="1">
    <source>
        <dbReference type="SAM" id="MobiDB-lite"/>
    </source>
</evidence>
<protein>
    <recommendedName>
        <fullName evidence="2">PiggyBac transposable element-derived protein domain-containing protein</fullName>
    </recommendedName>
</protein>
<evidence type="ECO:0000313" key="4">
    <source>
        <dbReference type="Proteomes" id="UP000018817"/>
    </source>
</evidence>
<evidence type="ECO:0000313" key="3">
    <source>
        <dbReference type="EMBL" id="ETN24099.1"/>
    </source>
</evidence>
<feature type="region of interest" description="Disordered" evidence="1">
    <location>
        <begin position="183"/>
        <end position="202"/>
    </location>
</feature>
<feature type="region of interest" description="Disordered" evidence="1">
    <location>
        <begin position="783"/>
        <end position="817"/>
    </location>
</feature>
<feature type="region of interest" description="Disordered" evidence="1">
    <location>
        <begin position="900"/>
        <end position="924"/>
    </location>
</feature>
<dbReference type="AlphaFoldDB" id="W2RHF0"/>
<feature type="compositionally biased region" description="Polar residues" evidence="1">
    <location>
        <begin position="165"/>
        <end position="177"/>
    </location>
</feature>
<reference evidence="4" key="1">
    <citation type="submission" date="2011-12" db="EMBL/GenBank/DDBJ databases">
        <authorList>
            <consortium name="The Broad Institute Genome Sequencing Platform"/>
            <person name="Russ C."/>
            <person name="Tyler B."/>
            <person name="Panabieres F."/>
            <person name="Shan W."/>
            <person name="Tripathy S."/>
            <person name="Grunwald N."/>
            <person name="Machado M."/>
            <person name="Young S.K."/>
            <person name="Zeng Q."/>
            <person name="Gargeya S."/>
            <person name="Fitzgerald M."/>
            <person name="Haas B."/>
            <person name="Abouelleil A."/>
            <person name="Alvarado L."/>
            <person name="Arachchi H.M."/>
            <person name="Berlin A."/>
            <person name="Chapman S.B."/>
            <person name="Gearin G."/>
            <person name="Goldberg J."/>
            <person name="Griggs A."/>
            <person name="Gujja S."/>
            <person name="Hansen M."/>
            <person name="Heiman D."/>
            <person name="Howarth C."/>
            <person name="Larimer J."/>
            <person name="Lui A."/>
            <person name="MacDonald P.J.P."/>
            <person name="McCowen C."/>
            <person name="Montmayeur A."/>
            <person name="Murphy C."/>
            <person name="Neiman D."/>
            <person name="Pearson M."/>
            <person name="Priest M."/>
            <person name="Roberts A."/>
            <person name="Saif S."/>
            <person name="Shea T."/>
            <person name="Sisk P."/>
            <person name="Stolte C."/>
            <person name="Sykes S."/>
            <person name="Wortman J."/>
            <person name="Nusbaum C."/>
            <person name="Birren B."/>
        </authorList>
    </citation>
    <scope>NUCLEOTIDE SEQUENCE [LARGE SCALE GENOMIC DNA]</scope>
    <source>
        <strain evidence="4">INRA-310</strain>
    </source>
</reference>
<dbReference type="OrthoDB" id="125608at2759"/>
<dbReference type="STRING" id="761204.W2RHF0"/>
<dbReference type="EMBL" id="KI669561">
    <property type="protein sequence ID" value="ETN24099.1"/>
    <property type="molecule type" value="Genomic_DNA"/>
</dbReference>